<dbReference type="AlphaFoldDB" id="A7TS30"/>
<dbReference type="GO" id="GO:0015964">
    <property type="term" value="P:diadenosine triphosphate catabolic process"/>
    <property type="evidence" value="ECO:0007669"/>
    <property type="project" value="EnsemblFungi"/>
</dbReference>
<dbReference type="FunFam" id="3.30.428.10:FF:000011">
    <property type="entry name" value="Fragile histidine triad"/>
    <property type="match status" value="1"/>
</dbReference>
<dbReference type="EMBL" id="DS480497">
    <property type="protein sequence ID" value="EDO14916.1"/>
    <property type="molecule type" value="Genomic_DNA"/>
</dbReference>
<keyword evidence="6 13" id="KW-0378">Hydrolase</keyword>
<gene>
    <name evidence="15" type="ORF">Kpol_1005p3</name>
</gene>
<feature type="active site" description="Tele-AMP-histidine intermediate" evidence="9">
    <location>
        <position position="98"/>
    </location>
</feature>
<evidence type="ECO:0000256" key="1">
    <source>
        <dbReference type="ARBA" id="ARBA00001936"/>
    </source>
</evidence>
<evidence type="ECO:0000256" key="11">
    <source>
        <dbReference type="PIRSR" id="PIRSR639383-3"/>
    </source>
</evidence>
<dbReference type="EC" id="3.6.1.29" evidence="3 13"/>
<dbReference type="GO" id="GO:0000166">
    <property type="term" value="F:nucleotide binding"/>
    <property type="evidence" value="ECO:0007669"/>
    <property type="project" value="UniProtKB-KW"/>
</dbReference>
<comment type="subunit">
    <text evidence="2">Homodimer.</text>
</comment>
<dbReference type="InterPro" id="IPR036265">
    <property type="entry name" value="HIT-like_sf"/>
</dbReference>
<dbReference type="OrthoDB" id="680339at2759"/>
<dbReference type="InterPro" id="IPR019808">
    <property type="entry name" value="Histidine_triad_CS"/>
</dbReference>
<dbReference type="GO" id="GO:0047710">
    <property type="term" value="F:bis(5'-adenosyl)-triphosphatase activity"/>
    <property type="evidence" value="ECO:0007669"/>
    <property type="project" value="UniProtKB-UniRule"/>
</dbReference>
<dbReference type="STRING" id="436907.A7TS30"/>
<comment type="cofactor">
    <cofactor evidence="1 13">
        <name>Mn(2+)</name>
        <dbReference type="ChEBI" id="CHEBI:29035"/>
    </cofactor>
</comment>
<dbReference type="InterPro" id="IPR039383">
    <property type="entry name" value="FHIT"/>
</dbReference>
<dbReference type="PhylomeDB" id="A7TS30"/>
<reference evidence="15 16" key="1">
    <citation type="journal article" date="2007" name="Proc. Natl. Acad. Sci. U.S.A.">
        <title>Independent sorting-out of thousands of duplicated gene pairs in two yeast species descended from a whole-genome duplication.</title>
        <authorList>
            <person name="Scannell D.R."/>
            <person name="Frank A.C."/>
            <person name="Conant G.C."/>
            <person name="Byrne K.P."/>
            <person name="Woolfit M."/>
            <person name="Wolfe K.H."/>
        </authorList>
    </citation>
    <scope>NUCLEOTIDE SEQUENCE [LARGE SCALE GENOMIC DNA]</scope>
    <source>
        <strain evidence="16">ATCC 22028 / DSM 70294 / BCRC 21397 / CBS 2163 / NBRC 10782 / NRRL Y-8283 / UCD 57-17</strain>
    </source>
</reference>
<dbReference type="PROSITE" id="PS51084">
    <property type="entry name" value="HIT_2"/>
    <property type="match status" value="1"/>
</dbReference>
<evidence type="ECO:0000256" key="10">
    <source>
        <dbReference type="PIRSR" id="PIRSR639383-2"/>
    </source>
</evidence>
<dbReference type="InParanoid" id="A7TS30"/>
<dbReference type="PANTHER" id="PTHR46243">
    <property type="entry name" value="BIS(5'-ADENOSYL)-TRIPHOSPHATASE"/>
    <property type="match status" value="1"/>
</dbReference>
<dbReference type="InterPro" id="IPR051884">
    <property type="entry name" value="Bis(5'-adenosyl)-TPase_reg"/>
</dbReference>
<dbReference type="PROSITE" id="PS00892">
    <property type="entry name" value="HIT_1"/>
    <property type="match status" value="1"/>
</dbReference>
<evidence type="ECO:0000256" key="5">
    <source>
        <dbReference type="ARBA" id="ARBA00022741"/>
    </source>
</evidence>
<dbReference type="KEGG" id="vpo:Kpol_1005p3"/>
<evidence type="ECO:0000256" key="9">
    <source>
        <dbReference type="PIRSR" id="PIRSR639383-1"/>
    </source>
</evidence>
<dbReference type="SUPFAM" id="SSF54197">
    <property type="entry name" value="HIT-like"/>
    <property type="match status" value="1"/>
</dbReference>
<dbReference type="PANTHER" id="PTHR46243:SF1">
    <property type="entry name" value="BIS(5'-ADENOSYL)-TRIPHOSPHATASE"/>
    <property type="match status" value="1"/>
</dbReference>
<dbReference type="Gene3D" id="3.30.428.10">
    <property type="entry name" value="HIT-like"/>
    <property type="match status" value="1"/>
</dbReference>
<comment type="function">
    <text evidence="7">Cleaves A-5'-PPP-5'A to yield AMP and ADP. Can cleave all dinucleoside polyphosphates, provided the phosphate chain contains at least 3 phosphates and that 1 of the 2 bases composing the nucleotide is a purine. Is most effective on dinucleoside triphosphates. Negatively regulates intracellular dinucleoside polyphosphate levels, which elevate following heat shock.</text>
</comment>
<evidence type="ECO:0000259" key="14">
    <source>
        <dbReference type="PROSITE" id="PS51084"/>
    </source>
</evidence>
<feature type="short sequence motif" description="Histidine triad motif" evidence="12">
    <location>
        <begin position="96"/>
        <end position="100"/>
    </location>
</feature>
<evidence type="ECO:0000256" key="13">
    <source>
        <dbReference type="RuleBase" id="RU366076"/>
    </source>
</evidence>
<organism evidence="16">
    <name type="scientific">Vanderwaltozyma polyspora (strain ATCC 22028 / DSM 70294 / BCRC 21397 / CBS 2163 / NBRC 10782 / NRRL Y-8283 / UCD 57-17)</name>
    <name type="common">Kluyveromyces polysporus</name>
    <dbReference type="NCBI Taxonomy" id="436907"/>
    <lineage>
        <taxon>Eukaryota</taxon>
        <taxon>Fungi</taxon>
        <taxon>Dikarya</taxon>
        <taxon>Ascomycota</taxon>
        <taxon>Saccharomycotina</taxon>
        <taxon>Saccharomycetes</taxon>
        <taxon>Saccharomycetales</taxon>
        <taxon>Saccharomycetaceae</taxon>
        <taxon>Vanderwaltozyma</taxon>
    </lineage>
</organism>
<dbReference type="InterPro" id="IPR011146">
    <property type="entry name" value="HIT-like"/>
</dbReference>
<keyword evidence="5 13" id="KW-0547">Nucleotide-binding</keyword>
<dbReference type="GeneID" id="5542953"/>
<evidence type="ECO:0000313" key="16">
    <source>
        <dbReference type="Proteomes" id="UP000000267"/>
    </source>
</evidence>
<dbReference type="eggNOG" id="KOG3379">
    <property type="taxonomic scope" value="Eukaryota"/>
</dbReference>
<dbReference type="RefSeq" id="XP_001642774.1">
    <property type="nucleotide sequence ID" value="XM_001642724.1"/>
</dbReference>
<dbReference type="GO" id="GO:0004081">
    <property type="term" value="F:bis(5'-nucleosyl)-tetraphosphatase (asymmetrical) activity"/>
    <property type="evidence" value="ECO:0007669"/>
    <property type="project" value="EnsemblFungi"/>
</dbReference>
<accession>A7TS30</accession>
<evidence type="ECO:0000256" key="7">
    <source>
        <dbReference type="ARBA" id="ARBA00025241"/>
    </source>
</evidence>
<evidence type="ECO:0000313" key="15">
    <source>
        <dbReference type="EMBL" id="EDO14916.1"/>
    </source>
</evidence>
<dbReference type="CDD" id="cd01275">
    <property type="entry name" value="FHIT"/>
    <property type="match status" value="1"/>
</dbReference>
<name>A7TS30_VANPO</name>
<dbReference type="FunCoup" id="A7TS30">
    <property type="interactions" value="179"/>
</dbReference>
<dbReference type="Pfam" id="PF01230">
    <property type="entry name" value="HIT"/>
    <property type="match status" value="1"/>
</dbReference>
<evidence type="ECO:0000256" key="2">
    <source>
        <dbReference type="ARBA" id="ARBA00011738"/>
    </source>
</evidence>
<evidence type="ECO:0000256" key="8">
    <source>
        <dbReference type="ARBA" id="ARBA00047780"/>
    </source>
</evidence>
<feature type="binding site" evidence="10">
    <location>
        <begin position="91"/>
        <end position="94"/>
    </location>
    <ligand>
        <name>substrate</name>
    </ligand>
</feature>
<evidence type="ECO:0000256" key="4">
    <source>
        <dbReference type="ARBA" id="ARBA00014605"/>
    </source>
</evidence>
<evidence type="ECO:0000256" key="12">
    <source>
        <dbReference type="PROSITE-ProRule" id="PRU00464"/>
    </source>
</evidence>
<feature type="binding site" evidence="10">
    <location>
        <position position="100"/>
    </location>
    <ligand>
        <name>substrate</name>
    </ligand>
</feature>
<dbReference type="HOGENOM" id="CLU_056776_7_2_1"/>
<proteinExistence type="predicted"/>
<dbReference type="Proteomes" id="UP000000267">
    <property type="component" value="Unassembled WGS sequence"/>
</dbReference>
<feature type="domain" description="HIT" evidence="14">
    <location>
        <begin position="3"/>
        <end position="115"/>
    </location>
</feature>
<keyword evidence="16" id="KW-1185">Reference proteome</keyword>
<evidence type="ECO:0000256" key="3">
    <source>
        <dbReference type="ARBA" id="ARBA00012377"/>
    </source>
</evidence>
<feature type="binding site" evidence="10">
    <location>
        <position position="85"/>
    </location>
    <ligand>
        <name>substrate</name>
    </ligand>
</feature>
<evidence type="ECO:0000256" key="6">
    <source>
        <dbReference type="ARBA" id="ARBA00022801"/>
    </source>
</evidence>
<sequence length="191" mass="22547">MTKSIYFSKFVVTEQVFYRTKHSYALVNLKPLVPGHVLVVPLRKDVIGLSDLTFEESQDYFNTLQLIQNFIYWQYKADSLNIAIQDGPEAGQSVAHLHTHIIPRFKMNNIGDQIYEKLDHWNFEDWNKRREEYLNGGGRDGRRALAKPDDQRMARTEKQMFQEAIELNTQLSKYLQEFPEMKKWVTKETSI</sequence>
<feature type="binding site" evidence="10">
    <location>
        <position position="28"/>
    </location>
    <ligand>
        <name>substrate</name>
    </ligand>
</feature>
<dbReference type="OMA" id="QVVHQFI"/>
<feature type="site" description="Important for induction of apoptosis" evidence="11">
    <location>
        <position position="115"/>
    </location>
</feature>
<comment type="catalytic activity">
    <reaction evidence="8 13">
        <text>P(1),P(3)-bis(5'-adenosyl) triphosphate + H2O = AMP + ADP + 2 H(+)</text>
        <dbReference type="Rhea" id="RHEA:13893"/>
        <dbReference type="ChEBI" id="CHEBI:15377"/>
        <dbReference type="ChEBI" id="CHEBI:15378"/>
        <dbReference type="ChEBI" id="CHEBI:58529"/>
        <dbReference type="ChEBI" id="CHEBI:456215"/>
        <dbReference type="ChEBI" id="CHEBI:456216"/>
        <dbReference type="EC" id="3.6.1.29"/>
    </reaction>
</comment>
<protein>
    <recommendedName>
        <fullName evidence="4 13">Bis(5'-adenosyl)-triphosphatase</fullName>
        <ecNumber evidence="3 13">3.6.1.29</ecNumber>
    </recommendedName>
</protein>